<dbReference type="InterPro" id="IPR001304">
    <property type="entry name" value="C-type_lectin-like"/>
</dbReference>
<dbReference type="GO" id="GO:0008083">
    <property type="term" value="F:growth factor activity"/>
    <property type="evidence" value="ECO:0007669"/>
    <property type="project" value="TreeGrafter"/>
</dbReference>
<accession>A0A8J4T1P6</accession>
<evidence type="ECO:0000313" key="6">
    <source>
        <dbReference type="EMBL" id="KAF5883228.1"/>
    </source>
</evidence>
<dbReference type="InterPro" id="IPR016186">
    <property type="entry name" value="C-type_lectin-like/link_sf"/>
</dbReference>
<keyword evidence="3" id="KW-0732">Signal</keyword>
<evidence type="ECO:0000259" key="5">
    <source>
        <dbReference type="PROSITE" id="PS50041"/>
    </source>
</evidence>
<dbReference type="SMART" id="SM00034">
    <property type="entry name" value="CLECT"/>
    <property type="match status" value="1"/>
</dbReference>
<keyword evidence="2" id="KW-0964">Secreted</keyword>
<protein>
    <submittedName>
        <fullName evidence="6">Mannose-binding protein C-like</fullName>
    </submittedName>
</protein>
<sequence length="215" mass="24047">MAFLEEMGETDLPDQKVTREIQGSVSRDLQVKSGQQDPKDKKEILVYQCTWVNPILILISGIPGETSLIQSEIISLKSKLSHLEKVISFSTFRRVGQKFYVTDGTTGQFEEAVRFCRNSGGKIVLPRSEEENQALVKVLSSFSSAAFIGATDLKEEGRFVDDEEKSLIFTKWGSGQPDNYQGSQDCAIIQTSGIWDDNNCTNSFLMVCEIQDKDK</sequence>
<dbReference type="SUPFAM" id="SSF56436">
    <property type="entry name" value="C-type lectin-like"/>
    <property type="match status" value="1"/>
</dbReference>
<dbReference type="EMBL" id="QNUK01001358">
    <property type="protein sequence ID" value="KAF5883228.1"/>
    <property type="molecule type" value="Genomic_DNA"/>
</dbReference>
<comment type="caution">
    <text evidence="6">The sequence shown here is derived from an EMBL/GenBank/DDBJ whole genome shotgun (WGS) entry which is preliminary data.</text>
</comment>
<dbReference type="InterPro" id="IPR016187">
    <property type="entry name" value="CTDL_fold"/>
</dbReference>
<reference evidence="6" key="1">
    <citation type="submission" date="2020-07" db="EMBL/GenBank/DDBJ databases">
        <title>Clarias magur genome sequencing, assembly and annotation.</title>
        <authorList>
            <person name="Kushwaha B."/>
            <person name="Kumar R."/>
            <person name="Das P."/>
            <person name="Joshi C.G."/>
            <person name="Kumar D."/>
            <person name="Nagpure N.S."/>
            <person name="Pandey M."/>
            <person name="Agarwal S."/>
            <person name="Srivastava S."/>
            <person name="Singh M."/>
            <person name="Sahoo L."/>
            <person name="Jayasankar P."/>
            <person name="Meher P.K."/>
            <person name="Koringa P.G."/>
            <person name="Iquebal M.A."/>
            <person name="Das S.P."/>
            <person name="Bit A."/>
            <person name="Patnaik S."/>
            <person name="Patel N."/>
            <person name="Shah T.M."/>
            <person name="Hinsu A."/>
            <person name="Jena J.K."/>
        </authorList>
    </citation>
    <scope>NUCLEOTIDE SEQUENCE</scope>
    <source>
        <strain evidence="6">CIFAMagur01</strain>
        <tissue evidence="6">Testis</tissue>
    </source>
</reference>
<name>A0A8J4T1P6_CLAMG</name>
<dbReference type="OrthoDB" id="418245at2759"/>
<evidence type="ECO:0000313" key="7">
    <source>
        <dbReference type="Proteomes" id="UP000727407"/>
    </source>
</evidence>
<comment type="subcellular location">
    <subcellularLocation>
        <location evidence="1">Secreted</location>
    </subcellularLocation>
</comment>
<dbReference type="GO" id="GO:0030246">
    <property type="term" value="F:carbohydrate binding"/>
    <property type="evidence" value="ECO:0007669"/>
    <property type="project" value="UniProtKB-KW"/>
</dbReference>
<evidence type="ECO:0000256" key="4">
    <source>
        <dbReference type="ARBA" id="ARBA00022734"/>
    </source>
</evidence>
<keyword evidence="7" id="KW-1185">Reference proteome</keyword>
<evidence type="ECO:0000256" key="1">
    <source>
        <dbReference type="ARBA" id="ARBA00004613"/>
    </source>
</evidence>
<dbReference type="InterPro" id="IPR051663">
    <property type="entry name" value="CLec_Tetranectin-domain"/>
</dbReference>
<dbReference type="PANTHER" id="PTHR22799:SF1">
    <property type="entry name" value="C-TYPE LECTIN DOMAIN FAMILY 11 MEMBER A"/>
    <property type="match status" value="1"/>
</dbReference>
<dbReference type="PANTHER" id="PTHR22799">
    <property type="entry name" value="TETRANECTIN-RELATED"/>
    <property type="match status" value="1"/>
</dbReference>
<dbReference type="PROSITE" id="PS50041">
    <property type="entry name" value="C_TYPE_LECTIN_2"/>
    <property type="match status" value="1"/>
</dbReference>
<dbReference type="Pfam" id="PF00059">
    <property type="entry name" value="Lectin_C"/>
    <property type="match status" value="1"/>
</dbReference>
<feature type="domain" description="C-type lectin" evidence="5">
    <location>
        <begin position="95"/>
        <end position="209"/>
    </location>
</feature>
<dbReference type="GO" id="GO:0001503">
    <property type="term" value="P:ossification"/>
    <property type="evidence" value="ECO:0007669"/>
    <property type="project" value="TreeGrafter"/>
</dbReference>
<dbReference type="GO" id="GO:0005615">
    <property type="term" value="C:extracellular space"/>
    <property type="evidence" value="ECO:0007669"/>
    <property type="project" value="TreeGrafter"/>
</dbReference>
<dbReference type="AlphaFoldDB" id="A0A8J4T1P6"/>
<organism evidence="6 7">
    <name type="scientific">Clarias magur</name>
    <name type="common">Asian catfish</name>
    <name type="synonym">Macropteronotus magur</name>
    <dbReference type="NCBI Taxonomy" id="1594786"/>
    <lineage>
        <taxon>Eukaryota</taxon>
        <taxon>Metazoa</taxon>
        <taxon>Chordata</taxon>
        <taxon>Craniata</taxon>
        <taxon>Vertebrata</taxon>
        <taxon>Euteleostomi</taxon>
        <taxon>Actinopterygii</taxon>
        <taxon>Neopterygii</taxon>
        <taxon>Teleostei</taxon>
        <taxon>Ostariophysi</taxon>
        <taxon>Siluriformes</taxon>
        <taxon>Clariidae</taxon>
        <taxon>Clarias</taxon>
    </lineage>
</organism>
<dbReference type="Gene3D" id="3.10.100.10">
    <property type="entry name" value="Mannose-Binding Protein A, subunit A"/>
    <property type="match status" value="1"/>
</dbReference>
<evidence type="ECO:0000256" key="2">
    <source>
        <dbReference type="ARBA" id="ARBA00022525"/>
    </source>
</evidence>
<keyword evidence="4" id="KW-0430">Lectin</keyword>
<dbReference type="Proteomes" id="UP000727407">
    <property type="component" value="Unassembled WGS sequence"/>
</dbReference>
<evidence type="ECO:0000256" key="3">
    <source>
        <dbReference type="ARBA" id="ARBA00022729"/>
    </source>
</evidence>
<gene>
    <name evidence="6" type="ORF">DAT39_022968</name>
</gene>
<proteinExistence type="predicted"/>